<accession>A0A2I7QIL2</accession>
<proteinExistence type="predicted"/>
<dbReference type="Proteomes" id="UP000241941">
    <property type="component" value="Segment"/>
</dbReference>
<name>A0A2I7QIL2_9CAUD</name>
<reference evidence="1 2" key="2">
    <citation type="journal article" date="2019" name="Microbiol. Resour. Announc.">
        <title>Complete Genome Sequences of Bacillus Bacteriophages Wes44 and Carmen17.</title>
        <authorList>
            <person name="Alder H."/>
            <person name="Himelright M."/>
            <person name="Eisemann E."/>
            <person name="Temple L."/>
        </authorList>
    </citation>
    <scope>NUCLEOTIDE SEQUENCE [LARGE SCALE GENOMIC DNA]</scope>
</reference>
<reference evidence="1 2" key="1">
    <citation type="submission" date="2018-01" db="EMBL/GenBank/DDBJ databases">
        <title>Complete Genome of Bacillus phages Carmen17.</title>
        <authorList>
            <person name="Himelright M.J."/>
            <person name="Eisemann E.C."/>
            <person name="Alder H.M."/>
            <person name="Clem A.M."/>
            <person name="Temple L."/>
        </authorList>
    </citation>
    <scope>NUCLEOTIDE SEQUENCE [LARGE SCALE GENOMIC DNA]</scope>
</reference>
<dbReference type="RefSeq" id="YP_009837317.1">
    <property type="nucleotide sequence ID" value="NC_048698.1"/>
</dbReference>
<dbReference type="EMBL" id="MG784342">
    <property type="protein sequence ID" value="AUR81244.1"/>
    <property type="molecule type" value="Genomic_DNA"/>
</dbReference>
<sequence length="49" mass="5776">MFKFLNRLFSHVHCFCDKKQDFKTEDGKRIIVMACNKCGLEDVHVIDSK</sequence>
<keyword evidence="2" id="KW-1185">Reference proteome</keyword>
<evidence type="ECO:0000313" key="1">
    <source>
        <dbReference type="EMBL" id="AUR81244.1"/>
    </source>
</evidence>
<organism evidence="1 2">
    <name type="scientific">Bacillus phage Carmen17</name>
    <dbReference type="NCBI Taxonomy" id="2072797"/>
    <lineage>
        <taxon>Viruses</taxon>
        <taxon>Duplodnaviria</taxon>
        <taxon>Heunggongvirae</taxon>
        <taxon>Uroviricota</taxon>
        <taxon>Caudoviricetes</taxon>
        <taxon>Gutmannvirinae</taxon>
        <taxon>Carmenvirus</taxon>
        <taxon>Carmenvirus carmen17</taxon>
    </lineage>
</organism>
<evidence type="ECO:0000313" key="2">
    <source>
        <dbReference type="Proteomes" id="UP000241941"/>
    </source>
</evidence>
<protein>
    <submittedName>
        <fullName evidence="1">Uncharacterized protein</fullName>
    </submittedName>
</protein>
<dbReference type="GeneID" id="55607499"/>
<dbReference type="KEGG" id="vg:55607499"/>